<reference evidence="11 12" key="1">
    <citation type="journal article" date="2015" name="Genome Biol. Evol.">
        <title>Phylogenomic analyses indicate that early fungi evolved digesting cell walls of algal ancestors of land plants.</title>
        <authorList>
            <person name="Chang Y."/>
            <person name="Wang S."/>
            <person name="Sekimoto S."/>
            <person name="Aerts A.L."/>
            <person name="Choi C."/>
            <person name="Clum A."/>
            <person name="LaButti K.M."/>
            <person name="Lindquist E.A."/>
            <person name="Yee Ngan C."/>
            <person name="Ohm R.A."/>
            <person name="Salamov A.A."/>
            <person name="Grigoriev I.V."/>
            <person name="Spatafora J.W."/>
            <person name="Berbee M.L."/>
        </authorList>
    </citation>
    <scope>NUCLEOTIDE SEQUENCE [LARGE SCALE GENOMIC DNA]</scope>
    <source>
        <strain evidence="11 12">NRRL 28638</strain>
    </source>
</reference>
<evidence type="ECO:0000259" key="10">
    <source>
        <dbReference type="Pfam" id="PF13844"/>
    </source>
</evidence>
<dbReference type="Proteomes" id="UP000070444">
    <property type="component" value="Unassembled WGS sequence"/>
</dbReference>
<feature type="domain" description="O-GlcNAc transferase C-terminal" evidence="10">
    <location>
        <begin position="1098"/>
        <end position="1284"/>
    </location>
</feature>
<dbReference type="GO" id="GO:0097363">
    <property type="term" value="F:protein O-acetylglucosaminyltransferase activity"/>
    <property type="evidence" value="ECO:0007669"/>
    <property type="project" value="UniProtKB-EC"/>
</dbReference>
<comment type="pathway">
    <text evidence="1">Protein modification; protein glycosylation.</text>
</comment>
<evidence type="ECO:0000313" key="11">
    <source>
        <dbReference type="EMBL" id="KXN70026.1"/>
    </source>
</evidence>
<dbReference type="InterPro" id="IPR019734">
    <property type="entry name" value="TPR_rpt"/>
</dbReference>
<dbReference type="PANTHER" id="PTHR44998">
    <property type="match status" value="1"/>
</dbReference>
<dbReference type="Pfam" id="PF13181">
    <property type="entry name" value="TPR_8"/>
    <property type="match status" value="2"/>
</dbReference>
<feature type="repeat" description="TPR" evidence="8">
    <location>
        <begin position="862"/>
        <end position="895"/>
    </location>
</feature>
<evidence type="ECO:0000256" key="9">
    <source>
        <dbReference type="SAM" id="MobiDB-lite"/>
    </source>
</evidence>
<gene>
    <name evidence="11" type="ORF">CONCODRAFT_50098</name>
</gene>
<dbReference type="EC" id="2.4.1.255" evidence="3"/>
<dbReference type="InterPro" id="IPR029489">
    <property type="entry name" value="OGT/SEC/SPY_C"/>
</dbReference>
<dbReference type="Gene3D" id="3.40.50.2000">
    <property type="entry name" value="Glycogen Phosphorylase B"/>
    <property type="match status" value="1"/>
</dbReference>
<dbReference type="GO" id="GO:0006493">
    <property type="term" value="P:protein O-linked glycosylation"/>
    <property type="evidence" value="ECO:0007669"/>
    <property type="project" value="TreeGrafter"/>
</dbReference>
<feature type="domain" description="O-GlcNAc transferase C-terminal" evidence="10">
    <location>
        <begin position="1401"/>
        <end position="1559"/>
    </location>
</feature>
<keyword evidence="5 11" id="KW-0808">Transferase</keyword>
<keyword evidence="6" id="KW-0677">Repeat</keyword>
<accession>A0A137P4V1</accession>
<dbReference type="Gene3D" id="3.40.50.11380">
    <property type="match status" value="1"/>
</dbReference>
<evidence type="ECO:0000256" key="7">
    <source>
        <dbReference type="ARBA" id="ARBA00022803"/>
    </source>
</evidence>
<sequence>MSYTNSTNQFNLNGDLEQQKQQYYSQNFTSDQFWTGQSNQIPNESRHSQVTNMPNDLTAQWPQYSSKKSSLSDSAQIPFQSNASRQGFNIPHDSYPSLGRPTFPSKPPSHINSFNGQTFQQSTLNNQQQNIGHPIQNLQGQSQLSRPINNYSLSMSNLNNQTNHSYTNPPQDRQEIFQQNINQFNNSGYYSNSNTLHNTANLPNDNSMNLYLQNSYVSGSQPNMLHNSMQNSIRQKRILDPITENYEASNEQYSNTNRYINYYGSSSLPSINAAHPMINQSRIGYSSQHKHPPDYFSAHQKSFQHGFIDNNARMIPPPSPNVLSYMPPDHNALYQLRNFQPHFHMNNLWNDPSLTNLGPINGAPYQTVHNSVYTGLDNGTIFQQPPINSSWQDPNSINQLLIGNNDIYNGYISNDYSSQQPFNHIDPVQLHALTSNTSSMVIASTMGTRPIFPPLHAIPLVPGTSYNVQEAKNPSIRDAILKHAHTQYNSRNPEAQLRNMLLTLHNIHPAHLPTLLLLACVFFVEHDYQSSIKYNKEILKLNANYVEAMSNLGTTYKTINNFKEAEKWWWKALRLKPDYWDAADNLIGLMNSQEYSSESMKDPSSINHIPSRSSQENVVAICHFIEKEIVQNQSFSDFAYNCMSYTHFETSKFQNLLYYGANAKYSLGDIEGARRDYEKALELALGGQTIFHAVASILRCFHNIQDHDIVSNLSNFQTSHIPMLLLTPEQSLQTSSILFPKSQGILPSFVRLLKNEDKYTSSGSQSQLNRANHITSAILLTLAKIYQDQTSSITALPLLLPLYYLSLALFPSPSTCNNLGILLATIPAPATTEANKSNPPITGPGLALQYYHYGLSLDANHPHLYTNLGSLLKDMGHIRKAIGMYEKAVQVNPKFDVALANLGNALKDSGQIQDSIQWYKRAVEVNPDFVEAICGLVNALCGVCDWRGRNSQNIANQIQHGWMEKIVEIVNKQLLEGSGWGNHFIFKKCSDSTSISWIRSITNSFSTDMDYGGQIWKTRAQFWDQLIDVGVNNKILLNEGSWIVRATEKAMRRLIRLWYWDRLSQMKSDVNFNWSNIAQKDMITYARPSIVGLPMPPIPTVLPFHTFTYPLSARQVRLICHRNALRISYNTLVSPWLPSTVYPPPPPPRPHIKLGYVSSDFNNHPLSHLMQSVFGMHDTDNFTVYCYATTPSDQSQYREKIKREVTNFIDVSGWTTQAIVERIIQDGIHILINLNGYTKGARNEVFAARPAPLLMSYMGFASTLGGNWCDYFIADPIVCPPETVCSEQWINRSPSRYAAKSINQPEFMDQISEVDTMDLDPEEQSEDWVYTEKILYMPYSYFINDHRQGFREPDELRPTSSTTDPQLQNQRFILEGKEELELGWLVEQNRRTTMRRELFPNIPDDYIIFANFNQLYKIDPNIFKVWLNVLKRVPNSILWLLQFPAAGEEHIRREATELAGPDVASRIIFTEVAAKHIHIHRGRVADIFFDTPECNAHTTAVDILWSGTPIVTFARHPHKMCSRVAASIAWASGYGEHMVVDSYQHYEEQSVDLANSLKYQYVSGTYEEIFTSKGFNIPPRFINHPILKQSYTFRCGNGKLNELRKALFLTRDISPLFDTPRWVRDLERGYKEAWDRWTAATDDQPQAIGNDPNPKLSSINANIYPDFLLKPRFIDHMLQYLSKKKSEGHLGQVKSGCIWISGQNTKLSSFSNTIPPTASQSMLQNVQINNLTQNPNSTIANEDYGSISR</sequence>
<evidence type="ECO:0000256" key="1">
    <source>
        <dbReference type="ARBA" id="ARBA00004922"/>
    </source>
</evidence>
<evidence type="ECO:0000256" key="2">
    <source>
        <dbReference type="ARBA" id="ARBA00005386"/>
    </source>
</evidence>
<dbReference type="Pfam" id="PF13844">
    <property type="entry name" value="Glyco_transf_41"/>
    <property type="match status" value="2"/>
</dbReference>
<feature type="repeat" description="TPR" evidence="8">
    <location>
        <begin position="546"/>
        <end position="579"/>
    </location>
</feature>
<dbReference type="PANTHER" id="PTHR44998:SF1">
    <property type="entry name" value="UDP-N-ACETYLGLUCOSAMINE--PEPTIDE N-ACETYLGLUCOSAMINYLTRANSFERASE 110 KDA SUBUNIT"/>
    <property type="match status" value="1"/>
</dbReference>
<dbReference type="InterPro" id="IPR011990">
    <property type="entry name" value="TPR-like_helical_dom_sf"/>
</dbReference>
<dbReference type="STRING" id="796925.A0A137P4V1"/>
<dbReference type="OMA" id="NRANHIT"/>
<dbReference type="EMBL" id="KQ964515">
    <property type="protein sequence ID" value="KXN70026.1"/>
    <property type="molecule type" value="Genomic_DNA"/>
</dbReference>
<evidence type="ECO:0000256" key="3">
    <source>
        <dbReference type="ARBA" id="ARBA00011970"/>
    </source>
</evidence>
<dbReference type="Gene3D" id="1.25.40.10">
    <property type="entry name" value="Tetratricopeptide repeat domain"/>
    <property type="match status" value="3"/>
</dbReference>
<dbReference type="SMART" id="SM00028">
    <property type="entry name" value="TPR"/>
    <property type="match status" value="5"/>
</dbReference>
<name>A0A137P4V1_CONC2</name>
<evidence type="ECO:0000256" key="8">
    <source>
        <dbReference type="PROSITE-ProRule" id="PRU00339"/>
    </source>
</evidence>
<dbReference type="Pfam" id="PF13374">
    <property type="entry name" value="TPR_10"/>
    <property type="match status" value="1"/>
</dbReference>
<organism evidence="11 12">
    <name type="scientific">Conidiobolus coronatus (strain ATCC 28846 / CBS 209.66 / NRRL 28638)</name>
    <name type="common">Delacroixia coronata</name>
    <dbReference type="NCBI Taxonomy" id="796925"/>
    <lineage>
        <taxon>Eukaryota</taxon>
        <taxon>Fungi</taxon>
        <taxon>Fungi incertae sedis</taxon>
        <taxon>Zoopagomycota</taxon>
        <taxon>Entomophthoromycotina</taxon>
        <taxon>Entomophthoromycetes</taxon>
        <taxon>Entomophthorales</taxon>
        <taxon>Ancylistaceae</taxon>
        <taxon>Conidiobolus</taxon>
    </lineage>
</organism>
<evidence type="ECO:0000256" key="4">
    <source>
        <dbReference type="ARBA" id="ARBA00022676"/>
    </source>
</evidence>
<dbReference type="PROSITE" id="PS50005">
    <property type="entry name" value="TPR"/>
    <property type="match status" value="3"/>
</dbReference>
<feature type="repeat" description="TPR" evidence="8">
    <location>
        <begin position="896"/>
        <end position="929"/>
    </location>
</feature>
<keyword evidence="12" id="KW-1185">Reference proteome</keyword>
<comment type="similarity">
    <text evidence="2">Belongs to the glycosyltransferase 41 family. O-GlcNAc transferase subfamily.</text>
</comment>
<keyword evidence="4" id="KW-0328">Glycosyltransferase</keyword>
<protein>
    <recommendedName>
        <fullName evidence="3">protein O-GlcNAc transferase</fullName>
        <ecNumber evidence="3">2.4.1.255</ecNumber>
    </recommendedName>
</protein>
<keyword evidence="7 8" id="KW-0802">TPR repeat</keyword>
<feature type="region of interest" description="Disordered" evidence="9">
    <location>
        <begin position="80"/>
        <end position="116"/>
    </location>
</feature>
<evidence type="ECO:0000256" key="6">
    <source>
        <dbReference type="ARBA" id="ARBA00022737"/>
    </source>
</evidence>
<dbReference type="SUPFAM" id="SSF48452">
    <property type="entry name" value="TPR-like"/>
    <property type="match status" value="2"/>
</dbReference>
<dbReference type="OrthoDB" id="421121at2759"/>
<dbReference type="PROSITE" id="PS50293">
    <property type="entry name" value="TPR_REGION"/>
    <property type="match status" value="1"/>
</dbReference>
<evidence type="ECO:0000256" key="5">
    <source>
        <dbReference type="ARBA" id="ARBA00022679"/>
    </source>
</evidence>
<evidence type="ECO:0000313" key="12">
    <source>
        <dbReference type="Proteomes" id="UP000070444"/>
    </source>
</evidence>
<proteinExistence type="inferred from homology"/>